<dbReference type="PANTHER" id="PTHR43300">
    <property type="entry name" value="ACETYLTRANSFERASE"/>
    <property type="match status" value="1"/>
</dbReference>
<protein>
    <recommendedName>
        <fullName evidence="5">Acyltransferase</fullName>
    </recommendedName>
</protein>
<keyword evidence="2" id="KW-0677">Repeat</keyword>
<dbReference type="Pfam" id="PF14602">
    <property type="entry name" value="Hexapep_2"/>
    <property type="match status" value="1"/>
</dbReference>
<dbReference type="EMBL" id="JAGVRK010000001">
    <property type="protein sequence ID" value="MBS2969647.1"/>
    <property type="molecule type" value="Genomic_DNA"/>
</dbReference>
<name>A0ABS5LFV6_9BACI</name>
<keyword evidence="1" id="KW-0808">Transferase</keyword>
<evidence type="ECO:0000256" key="1">
    <source>
        <dbReference type="ARBA" id="ARBA00022679"/>
    </source>
</evidence>
<comment type="caution">
    <text evidence="3">The sequence shown here is derived from an EMBL/GenBank/DDBJ whole genome shotgun (WGS) entry which is preliminary data.</text>
</comment>
<keyword evidence="4" id="KW-1185">Reference proteome</keyword>
<accession>A0ABS5LFV6</accession>
<dbReference type="PANTHER" id="PTHR43300:SF11">
    <property type="entry name" value="ACETYLTRANSFERASE RV3034C-RELATED"/>
    <property type="match status" value="1"/>
</dbReference>
<proteinExistence type="predicted"/>
<organism evidence="3 4">
    <name type="scientific">Metabacillus flavus</name>
    <dbReference type="NCBI Taxonomy" id="2823519"/>
    <lineage>
        <taxon>Bacteria</taxon>
        <taxon>Bacillati</taxon>
        <taxon>Bacillota</taxon>
        <taxon>Bacilli</taxon>
        <taxon>Bacillales</taxon>
        <taxon>Bacillaceae</taxon>
        <taxon>Metabacillus</taxon>
    </lineage>
</organism>
<gene>
    <name evidence="3" type="ORF">J9317_12820</name>
</gene>
<evidence type="ECO:0008006" key="5">
    <source>
        <dbReference type="Google" id="ProtNLM"/>
    </source>
</evidence>
<evidence type="ECO:0000313" key="3">
    <source>
        <dbReference type="EMBL" id="MBS2969647.1"/>
    </source>
</evidence>
<dbReference type="InterPro" id="IPR011004">
    <property type="entry name" value="Trimer_LpxA-like_sf"/>
</dbReference>
<dbReference type="InterPro" id="IPR050179">
    <property type="entry name" value="Trans_hexapeptide_repeat"/>
</dbReference>
<dbReference type="InterPro" id="IPR018357">
    <property type="entry name" value="Hexapep_transf_CS"/>
</dbReference>
<dbReference type="SUPFAM" id="SSF51161">
    <property type="entry name" value="Trimeric LpxA-like enzymes"/>
    <property type="match status" value="1"/>
</dbReference>
<reference evidence="3 4" key="1">
    <citation type="submission" date="2021-04" db="EMBL/GenBank/DDBJ databases">
        <title>Metabacillus sp. strain KIGAM252 whole genome sequence.</title>
        <authorList>
            <person name="Seo M.-J."/>
            <person name="Cho E.-S."/>
            <person name="Hwang C.Y."/>
            <person name="Yoon D.J."/>
        </authorList>
    </citation>
    <scope>NUCLEOTIDE SEQUENCE [LARGE SCALE GENOMIC DNA]</scope>
    <source>
        <strain evidence="3 4">KIGAM252</strain>
    </source>
</reference>
<dbReference type="Gene3D" id="2.160.10.10">
    <property type="entry name" value="Hexapeptide repeat proteins"/>
    <property type="match status" value="1"/>
</dbReference>
<evidence type="ECO:0000313" key="4">
    <source>
        <dbReference type="Proteomes" id="UP000682403"/>
    </source>
</evidence>
<evidence type="ECO:0000256" key="2">
    <source>
        <dbReference type="ARBA" id="ARBA00022737"/>
    </source>
</evidence>
<sequence length="121" mass="13169">MMPAEKSLPKIGYTKIGSVTIEDNVFIGARALIMPGVTIGERSIVAAGSIVTKSVPKGSVVGGNPARVISTIEDYELNQSRKLKSESSLLFGVEYTLKGKINKEQRNKMYYDLTSQIGFIK</sequence>
<dbReference type="Proteomes" id="UP000682403">
    <property type="component" value="Unassembled WGS sequence"/>
</dbReference>
<dbReference type="InterPro" id="IPR001451">
    <property type="entry name" value="Hexapep"/>
</dbReference>
<dbReference type="PROSITE" id="PS00101">
    <property type="entry name" value="HEXAPEP_TRANSFERASES"/>
    <property type="match status" value="1"/>
</dbReference>